<reference evidence="1 2" key="1">
    <citation type="submission" date="2019-09" db="EMBL/GenBank/DDBJ databases">
        <title>Draft genome sequence of Psychrobacter nivimaris LAMA 639, in search for biotechnological relevant genes.</title>
        <authorList>
            <person name="Lima A.O.S."/>
            <person name="Staloch B.E.K."/>
            <person name="Freitas R.C."/>
            <person name="Niero H."/>
            <person name="Silva M.A.C."/>
        </authorList>
    </citation>
    <scope>NUCLEOTIDE SEQUENCE [LARGE SCALE GENOMIC DNA]</scope>
    <source>
        <strain evidence="1 2">LAMA 639</strain>
    </source>
</reference>
<protein>
    <submittedName>
        <fullName evidence="1">Uncharacterized protein</fullName>
    </submittedName>
</protein>
<evidence type="ECO:0000313" key="2">
    <source>
        <dbReference type="Proteomes" id="UP000471465"/>
    </source>
</evidence>
<evidence type="ECO:0000313" key="1">
    <source>
        <dbReference type="EMBL" id="KAF0567480.1"/>
    </source>
</evidence>
<sequence length="96" mass="10220">MRPICPHCHSANVRSTADTDSPFNLFEQLCSQSALSGLGVSICRYYKINSAIGVVVGTALASAISLAKDKLQQPPLLVLAAKPSYTCNTCSRTFSI</sequence>
<proteinExistence type="predicted"/>
<comment type="caution">
    <text evidence="1">The sequence shown here is derived from an EMBL/GenBank/DDBJ whole genome shotgun (WGS) entry which is preliminary data.</text>
</comment>
<dbReference type="GeneID" id="303300382"/>
<organism evidence="1 2">
    <name type="scientific">Psychrobacter nivimaris</name>
    <dbReference type="NCBI Taxonomy" id="281738"/>
    <lineage>
        <taxon>Bacteria</taxon>
        <taxon>Pseudomonadati</taxon>
        <taxon>Pseudomonadota</taxon>
        <taxon>Gammaproteobacteria</taxon>
        <taxon>Moraxellales</taxon>
        <taxon>Moraxellaceae</taxon>
        <taxon>Psychrobacter</taxon>
    </lineage>
</organism>
<dbReference type="RefSeq" id="WP_082787166.1">
    <property type="nucleotide sequence ID" value="NZ_VZIZ01000045.1"/>
</dbReference>
<dbReference type="Proteomes" id="UP000471465">
    <property type="component" value="Unassembled WGS sequence"/>
</dbReference>
<dbReference type="EMBL" id="VZIZ01000045">
    <property type="protein sequence ID" value="KAF0567480.1"/>
    <property type="molecule type" value="Genomic_DNA"/>
</dbReference>
<accession>A0A6N7BY00</accession>
<gene>
    <name evidence="1" type="ORF">FQV37_2190</name>
</gene>
<keyword evidence="2" id="KW-1185">Reference proteome</keyword>
<name>A0A6N7BY00_9GAMM</name>
<dbReference type="AlphaFoldDB" id="A0A6N7BY00"/>